<reference evidence="3" key="1">
    <citation type="journal article" date="2020" name="Stud. Mycol.">
        <title>101 Dothideomycetes genomes: a test case for predicting lifestyles and emergence of pathogens.</title>
        <authorList>
            <person name="Haridas S."/>
            <person name="Albert R."/>
            <person name="Binder M."/>
            <person name="Bloem J."/>
            <person name="Labutti K."/>
            <person name="Salamov A."/>
            <person name="Andreopoulos B."/>
            <person name="Baker S."/>
            <person name="Barry K."/>
            <person name="Bills G."/>
            <person name="Bluhm B."/>
            <person name="Cannon C."/>
            <person name="Castanera R."/>
            <person name="Culley D."/>
            <person name="Daum C."/>
            <person name="Ezra D."/>
            <person name="Gonzalez J."/>
            <person name="Henrissat B."/>
            <person name="Kuo A."/>
            <person name="Liang C."/>
            <person name="Lipzen A."/>
            <person name="Lutzoni F."/>
            <person name="Magnuson J."/>
            <person name="Mondo S."/>
            <person name="Nolan M."/>
            <person name="Ohm R."/>
            <person name="Pangilinan J."/>
            <person name="Park H.-J."/>
            <person name="Ramirez L."/>
            <person name="Alfaro M."/>
            <person name="Sun H."/>
            <person name="Tritt A."/>
            <person name="Yoshinaga Y."/>
            <person name="Zwiers L.-H."/>
            <person name="Turgeon B."/>
            <person name="Goodwin S."/>
            <person name="Spatafora J."/>
            <person name="Crous P."/>
            <person name="Grigoriev I."/>
        </authorList>
    </citation>
    <scope>NUCLEOTIDE SEQUENCE</scope>
    <source>
        <strain evidence="3">CBS 262.69</strain>
    </source>
</reference>
<dbReference type="EMBL" id="ML996706">
    <property type="protein sequence ID" value="KAF2396709.1"/>
    <property type="molecule type" value="Genomic_DNA"/>
</dbReference>
<feature type="compositionally biased region" description="Polar residues" evidence="1">
    <location>
        <begin position="194"/>
        <end position="207"/>
    </location>
</feature>
<feature type="transmembrane region" description="Helical" evidence="2">
    <location>
        <begin position="36"/>
        <end position="57"/>
    </location>
</feature>
<protein>
    <submittedName>
        <fullName evidence="3">Uncharacterized protein</fullName>
    </submittedName>
</protein>
<accession>A0A6G1HLI2</accession>
<keyword evidence="4" id="KW-1185">Reference proteome</keyword>
<evidence type="ECO:0000313" key="3">
    <source>
        <dbReference type="EMBL" id="KAF2396709.1"/>
    </source>
</evidence>
<sequence>MLPPTASFWWRWHGIGDGVRGNLRLMPYGALVTIGGWRWACSIGVTFVAFGAVFRLMRLTGLGGGMEMRMRRVQETVQNTVLVRWSDVLQCTSVALDDWTRGSELKYTPRVVRLSYHDVRGSWGFYSEVLLQPACLARACCGFMMCDWLLRYIVDVAYPHCHQLHVWHGRRAVHSNSRHAWYLQQLGRDTVNSVSARAAPTTSQTRFPTPHRIHHRSVSSVG</sequence>
<dbReference type="Proteomes" id="UP000799640">
    <property type="component" value="Unassembled WGS sequence"/>
</dbReference>
<evidence type="ECO:0000256" key="1">
    <source>
        <dbReference type="SAM" id="MobiDB-lite"/>
    </source>
</evidence>
<dbReference type="AlphaFoldDB" id="A0A6G1HLI2"/>
<proteinExistence type="predicted"/>
<name>A0A6G1HLI2_9PEZI</name>
<gene>
    <name evidence="3" type="ORF">EJ06DRAFT_230979</name>
</gene>
<keyword evidence="2" id="KW-1133">Transmembrane helix</keyword>
<feature type="region of interest" description="Disordered" evidence="1">
    <location>
        <begin position="194"/>
        <end position="222"/>
    </location>
</feature>
<evidence type="ECO:0000313" key="4">
    <source>
        <dbReference type="Proteomes" id="UP000799640"/>
    </source>
</evidence>
<organism evidence="3 4">
    <name type="scientific">Trichodelitschia bisporula</name>
    <dbReference type="NCBI Taxonomy" id="703511"/>
    <lineage>
        <taxon>Eukaryota</taxon>
        <taxon>Fungi</taxon>
        <taxon>Dikarya</taxon>
        <taxon>Ascomycota</taxon>
        <taxon>Pezizomycotina</taxon>
        <taxon>Dothideomycetes</taxon>
        <taxon>Dothideomycetes incertae sedis</taxon>
        <taxon>Phaeotrichales</taxon>
        <taxon>Phaeotrichaceae</taxon>
        <taxon>Trichodelitschia</taxon>
    </lineage>
</organism>
<keyword evidence="2" id="KW-0472">Membrane</keyword>
<evidence type="ECO:0000256" key="2">
    <source>
        <dbReference type="SAM" id="Phobius"/>
    </source>
</evidence>
<keyword evidence="2" id="KW-0812">Transmembrane</keyword>
<feature type="compositionally biased region" description="Basic residues" evidence="1">
    <location>
        <begin position="209"/>
        <end position="222"/>
    </location>
</feature>